<keyword evidence="1" id="KW-1185">Reference proteome</keyword>
<proteinExistence type="predicted"/>
<sequence>MLDRDGTLHLKIRQTGSTSSITQYITYSMALIGTKKTMSAEGTTIVVDGSMDTLVNFYFPCLIFPNLQMDSLMLLLMPSSKLVFPFEKKLTAYNTGGAVMRSAPFPIDLWSCYDRTRNGEDRTNNFAEAAHRRLQTIMDVDHPSIGSFLSKVKEVQKLHDYDYEQCIAGKPAPMKRKIYREADTRILAKVQLSDESNLLKYLCELAHNFIMDQKSCCLNVICCYKFRLFSFEVQ</sequence>
<dbReference type="AlphaFoldDB" id="A0A915EI38"/>
<reference evidence="2" key="1">
    <citation type="submission" date="2022-11" db="UniProtKB">
        <authorList>
            <consortium name="WormBaseParasite"/>
        </authorList>
    </citation>
    <scope>IDENTIFICATION</scope>
</reference>
<dbReference type="WBParaSite" id="jg5595">
    <property type="protein sequence ID" value="jg5595"/>
    <property type="gene ID" value="jg5595"/>
</dbReference>
<accession>A0A915EI38</accession>
<organism evidence="1 2">
    <name type="scientific">Ditylenchus dipsaci</name>
    <dbReference type="NCBI Taxonomy" id="166011"/>
    <lineage>
        <taxon>Eukaryota</taxon>
        <taxon>Metazoa</taxon>
        <taxon>Ecdysozoa</taxon>
        <taxon>Nematoda</taxon>
        <taxon>Chromadorea</taxon>
        <taxon>Rhabditida</taxon>
        <taxon>Tylenchina</taxon>
        <taxon>Tylenchomorpha</taxon>
        <taxon>Sphaerularioidea</taxon>
        <taxon>Anguinidae</taxon>
        <taxon>Anguininae</taxon>
        <taxon>Ditylenchus</taxon>
    </lineage>
</organism>
<dbReference type="Proteomes" id="UP000887574">
    <property type="component" value="Unplaced"/>
</dbReference>
<evidence type="ECO:0000313" key="1">
    <source>
        <dbReference type="Proteomes" id="UP000887574"/>
    </source>
</evidence>
<evidence type="ECO:0000313" key="2">
    <source>
        <dbReference type="WBParaSite" id="jg5595"/>
    </source>
</evidence>
<name>A0A915EI38_9BILA</name>
<protein>
    <submittedName>
        <fullName evidence="2">Uncharacterized protein</fullName>
    </submittedName>
</protein>